<feature type="region of interest" description="Disordered" evidence="5">
    <location>
        <begin position="26"/>
        <end position="52"/>
    </location>
</feature>
<sequence length="620" mass="71544">MNTRLLFYYFIILIVNLGLIDAHGKKARERPQPPQLNPAPPRHRDADGRPPPFGLGPYSYGKHINHFPAYNLTDLINDRILNKYGNSCRANVLTGGFVSSGNNSSRSSLHDLVLNYPTFLIRCDNGSSDSNFSHILQDFVNDITNNLHIQDDSSKYIGKDPFQLGMMMITFASGCICVATWMLFLVLLLLPSDNHNRRKKLVHIYVLFFAVERTVFLTKTIAVIFNKQYHDDFQDSSQFESSILEAASYKICELVGNILSNMNWIYIVHYLQSNYGRPTWNWIPFKMKKGTRLIIIVGVLLSFVDNLLFGLLLWNKRPIVLRAFYKGMELLMYTIFISVICYFTWHNFAYVLLPKTAETSRDSKYKTKLRILWENYHETIPLLTYNILIFILFYFTSIFFAAFTSHIRRWTFNFVQFLKVLITVNVWGLIGVLEKRELHISKKTVLGRKINNKDKFFANPTVNYYEDDLGKRISSMTLDRDLSTTKSNDTSHGSSSVVVSPSPTWKSPIERIKDRRKRHKIMKNKNKFEQKLGTGSKSSFSATTKATLYKYRNLLGKSERKTDLYEPKPELGPNKERTTGKTRSATPSGCSTYHGTCLSDNESVETELRTNHIYNYESSD</sequence>
<feature type="transmembrane region" description="Helical" evidence="6">
    <location>
        <begin position="164"/>
        <end position="190"/>
    </location>
</feature>
<dbReference type="AlphaFoldDB" id="A0AA35JJ13"/>
<evidence type="ECO:0000256" key="3">
    <source>
        <dbReference type="ARBA" id="ARBA00022989"/>
    </source>
</evidence>
<evidence type="ECO:0000313" key="8">
    <source>
        <dbReference type="Proteomes" id="UP001162090"/>
    </source>
</evidence>
<keyword evidence="2 6" id="KW-0812">Transmembrane</keyword>
<proteinExistence type="predicted"/>
<reference evidence="7" key="1">
    <citation type="submission" date="2022-10" db="EMBL/GenBank/DDBJ databases">
        <authorList>
            <person name="Byrne P K."/>
        </authorList>
    </citation>
    <scope>NUCLEOTIDE SEQUENCE</scope>
    <source>
        <strain evidence="7">CBS7001</strain>
    </source>
</reference>
<feature type="compositionally biased region" description="Low complexity" evidence="5">
    <location>
        <begin position="494"/>
        <end position="503"/>
    </location>
</feature>
<evidence type="ECO:0000256" key="2">
    <source>
        <dbReference type="ARBA" id="ARBA00022692"/>
    </source>
</evidence>
<dbReference type="Pfam" id="PF08733">
    <property type="entry name" value="PalH"/>
    <property type="match status" value="1"/>
</dbReference>
<evidence type="ECO:0000256" key="5">
    <source>
        <dbReference type="SAM" id="MobiDB-lite"/>
    </source>
</evidence>
<name>A0AA35JJ13_SACUV</name>
<evidence type="ECO:0000256" key="4">
    <source>
        <dbReference type="ARBA" id="ARBA00023136"/>
    </source>
</evidence>
<protein>
    <recommendedName>
        <fullName evidence="9">Dfg16p</fullName>
    </recommendedName>
</protein>
<evidence type="ECO:0000313" key="7">
    <source>
        <dbReference type="EMBL" id="CAI4063926.1"/>
    </source>
</evidence>
<gene>
    <name evidence="7" type="primary">SUVC08G0730</name>
    <name evidence="7" type="ORF">SUVC_08G0730</name>
</gene>
<organism evidence="7 8">
    <name type="scientific">Saccharomyces uvarum</name>
    <name type="common">Yeast</name>
    <name type="synonym">Saccharomyces bayanus var. uvarum</name>
    <dbReference type="NCBI Taxonomy" id="230603"/>
    <lineage>
        <taxon>Eukaryota</taxon>
        <taxon>Fungi</taxon>
        <taxon>Dikarya</taxon>
        <taxon>Ascomycota</taxon>
        <taxon>Saccharomycotina</taxon>
        <taxon>Saccharomycetes</taxon>
        <taxon>Saccharomycetales</taxon>
        <taxon>Saccharomycetaceae</taxon>
        <taxon>Saccharomyces</taxon>
    </lineage>
</organism>
<keyword evidence="4 6" id="KW-0472">Membrane</keyword>
<accession>A0AA35JJ13</accession>
<evidence type="ECO:0000256" key="1">
    <source>
        <dbReference type="ARBA" id="ARBA00004141"/>
    </source>
</evidence>
<comment type="subcellular location">
    <subcellularLocation>
        <location evidence="1">Membrane</location>
        <topology evidence="1">Multi-pass membrane protein</topology>
    </subcellularLocation>
</comment>
<feature type="transmembrane region" description="Helical" evidence="6">
    <location>
        <begin position="293"/>
        <end position="314"/>
    </location>
</feature>
<evidence type="ECO:0008006" key="9">
    <source>
        <dbReference type="Google" id="ProtNLM"/>
    </source>
</evidence>
<feature type="region of interest" description="Disordered" evidence="5">
    <location>
        <begin position="560"/>
        <end position="592"/>
    </location>
</feature>
<dbReference type="EMBL" id="OX365919">
    <property type="protein sequence ID" value="CAI4063926.1"/>
    <property type="molecule type" value="Genomic_DNA"/>
</dbReference>
<feature type="transmembrane region" description="Helical" evidence="6">
    <location>
        <begin position="382"/>
        <end position="402"/>
    </location>
</feature>
<keyword evidence="3 6" id="KW-1133">Transmembrane helix</keyword>
<dbReference type="PANTHER" id="PTHR35779:SF2">
    <property type="entry name" value="PROTEIN DFG16"/>
    <property type="match status" value="1"/>
</dbReference>
<dbReference type="Proteomes" id="UP001162090">
    <property type="component" value="Chromosome 8"/>
</dbReference>
<feature type="transmembrane region" description="Helical" evidence="6">
    <location>
        <begin position="414"/>
        <end position="433"/>
    </location>
</feature>
<feature type="compositionally biased region" description="Polar residues" evidence="5">
    <location>
        <begin position="581"/>
        <end position="592"/>
    </location>
</feature>
<dbReference type="InterPro" id="IPR014844">
    <property type="entry name" value="PalH"/>
</dbReference>
<dbReference type="GO" id="GO:0005886">
    <property type="term" value="C:plasma membrane"/>
    <property type="evidence" value="ECO:0007669"/>
    <property type="project" value="TreeGrafter"/>
</dbReference>
<evidence type="ECO:0000256" key="6">
    <source>
        <dbReference type="SAM" id="Phobius"/>
    </source>
</evidence>
<feature type="compositionally biased region" description="Polar residues" evidence="5">
    <location>
        <begin position="484"/>
        <end position="493"/>
    </location>
</feature>
<dbReference type="PANTHER" id="PTHR35779">
    <property type="entry name" value="PH-RESPONSE REGULATOR PROTEIN PALH/RIM21"/>
    <property type="match status" value="1"/>
</dbReference>
<feature type="compositionally biased region" description="Basic and acidic residues" evidence="5">
    <location>
        <begin position="560"/>
        <end position="579"/>
    </location>
</feature>
<feature type="region of interest" description="Disordered" evidence="5">
    <location>
        <begin position="482"/>
        <end position="505"/>
    </location>
</feature>
<feature type="transmembrane region" description="Helical" evidence="6">
    <location>
        <begin position="330"/>
        <end position="353"/>
    </location>
</feature>
<dbReference type="GO" id="GO:0071467">
    <property type="term" value="P:cellular response to pH"/>
    <property type="evidence" value="ECO:0007669"/>
    <property type="project" value="TreeGrafter"/>
</dbReference>
<feature type="transmembrane region" description="Helical" evidence="6">
    <location>
        <begin position="6"/>
        <end position="24"/>
    </location>
</feature>